<name>A0ABT6HHK7_9ACTN</name>
<protein>
    <submittedName>
        <fullName evidence="1">Uncharacterized protein</fullName>
    </submittedName>
</protein>
<dbReference type="RefSeq" id="WP_279926476.1">
    <property type="nucleotide sequence ID" value="NZ_JARWBG010000004.1"/>
</dbReference>
<comment type="caution">
    <text evidence="1">The sequence shown here is derived from an EMBL/GenBank/DDBJ whole genome shotgun (WGS) entry which is preliminary data.</text>
</comment>
<sequence>MTTEPQIDPTVVYAAAPGLIAEMCWVTEQARERRFGTEPGREFWLRKAALLDRIAIQESTTYSADVAADAVAVAGAAALRLAEYDAGHSGVSLRGLELATGDDCRLYVREQYREWNRTQPH</sequence>
<dbReference type="Proteomes" id="UP001223144">
    <property type="component" value="Unassembled WGS sequence"/>
</dbReference>
<proteinExistence type="predicted"/>
<gene>
    <name evidence="1" type="ORF">QCN29_05035</name>
</gene>
<reference evidence="1 2" key="1">
    <citation type="submission" date="2023-04" db="EMBL/GenBank/DDBJ databases">
        <title>Streptomyces chengmaiensis sp. nov. isolated from the stem of mangrove plant in Hainan.</title>
        <authorList>
            <person name="Huang X."/>
            <person name="Zhou S."/>
            <person name="Chu X."/>
            <person name="Xie Y."/>
            <person name="Lin Y."/>
        </authorList>
    </citation>
    <scope>NUCLEOTIDE SEQUENCE [LARGE SCALE GENOMIC DNA]</scope>
    <source>
        <strain evidence="1 2">HNM0663</strain>
    </source>
</reference>
<keyword evidence="2" id="KW-1185">Reference proteome</keyword>
<accession>A0ABT6HHK7</accession>
<dbReference type="EMBL" id="JARWBG010000004">
    <property type="protein sequence ID" value="MDH2388163.1"/>
    <property type="molecule type" value="Genomic_DNA"/>
</dbReference>
<organism evidence="1 2">
    <name type="scientific">Streptomyces chengmaiensis</name>
    <dbReference type="NCBI Taxonomy" id="3040919"/>
    <lineage>
        <taxon>Bacteria</taxon>
        <taxon>Bacillati</taxon>
        <taxon>Actinomycetota</taxon>
        <taxon>Actinomycetes</taxon>
        <taxon>Kitasatosporales</taxon>
        <taxon>Streptomycetaceae</taxon>
        <taxon>Streptomyces</taxon>
    </lineage>
</organism>
<evidence type="ECO:0000313" key="2">
    <source>
        <dbReference type="Proteomes" id="UP001223144"/>
    </source>
</evidence>
<evidence type="ECO:0000313" key="1">
    <source>
        <dbReference type="EMBL" id="MDH2388163.1"/>
    </source>
</evidence>